<evidence type="ECO:0000313" key="5">
    <source>
        <dbReference type="Proteomes" id="UP000480178"/>
    </source>
</evidence>
<dbReference type="Pfam" id="PF00072">
    <property type="entry name" value="Response_reg"/>
    <property type="match status" value="1"/>
</dbReference>
<dbReference type="SMART" id="SM00448">
    <property type="entry name" value="REC"/>
    <property type="match status" value="1"/>
</dbReference>
<dbReference type="PANTHER" id="PTHR44591">
    <property type="entry name" value="STRESS RESPONSE REGULATOR PROTEIN 1"/>
    <property type="match status" value="1"/>
</dbReference>
<gene>
    <name evidence="4" type="ORF">GXP67_33685</name>
</gene>
<keyword evidence="5" id="KW-1185">Reference proteome</keyword>
<evidence type="ECO:0000256" key="1">
    <source>
        <dbReference type="ARBA" id="ARBA00022553"/>
    </source>
</evidence>
<feature type="modified residue" description="4-aspartylphosphate" evidence="2">
    <location>
        <position position="68"/>
    </location>
</feature>
<dbReference type="InterPro" id="IPR011006">
    <property type="entry name" value="CheY-like_superfamily"/>
</dbReference>
<dbReference type="InterPro" id="IPR001789">
    <property type="entry name" value="Sig_transdc_resp-reg_receiver"/>
</dbReference>
<feature type="domain" description="Response regulatory" evidence="3">
    <location>
        <begin position="6"/>
        <end position="137"/>
    </location>
</feature>
<proteinExistence type="predicted"/>
<sequence length="139" mass="15934">MERIRQLLIIDDDLASRRLMVEAAKELFVHTKIITYPNALDALSYITTYCIPTLDNPHVFCPELILLDVNLPVIDGYEFLSELHSIEGLQHNNTSILLVSSLPYEKEKRKVALFPVLGYLEKPVTLENLRFALKNILPE</sequence>
<dbReference type="SUPFAM" id="SSF52172">
    <property type="entry name" value="CheY-like"/>
    <property type="match status" value="1"/>
</dbReference>
<name>A0A6C0GTA5_9BACT</name>
<dbReference type="RefSeq" id="WP_162447195.1">
    <property type="nucleotide sequence ID" value="NZ_CP048222.1"/>
</dbReference>
<keyword evidence="1 2" id="KW-0597">Phosphoprotein</keyword>
<dbReference type="KEGG" id="rhoz:GXP67_33685"/>
<accession>A0A6C0GTA5</accession>
<dbReference type="GO" id="GO:0000160">
    <property type="term" value="P:phosphorelay signal transduction system"/>
    <property type="evidence" value="ECO:0007669"/>
    <property type="project" value="InterPro"/>
</dbReference>
<protein>
    <submittedName>
        <fullName evidence="4">Response regulator</fullName>
    </submittedName>
</protein>
<evidence type="ECO:0000313" key="4">
    <source>
        <dbReference type="EMBL" id="QHT71256.1"/>
    </source>
</evidence>
<evidence type="ECO:0000256" key="2">
    <source>
        <dbReference type="PROSITE-ProRule" id="PRU00169"/>
    </source>
</evidence>
<dbReference type="Gene3D" id="3.40.50.2300">
    <property type="match status" value="1"/>
</dbReference>
<organism evidence="4 5">
    <name type="scientific">Rhodocytophaga rosea</name>
    <dbReference type="NCBI Taxonomy" id="2704465"/>
    <lineage>
        <taxon>Bacteria</taxon>
        <taxon>Pseudomonadati</taxon>
        <taxon>Bacteroidota</taxon>
        <taxon>Cytophagia</taxon>
        <taxon>Cytophagales</taxon>
        <taxon>Rhodocytophagaceae</taxon>
        <taxon>Rhodocytophaga</taxon>
    </lineage>
</organism>
<dbReference type="PROSITE" id="PS50110">
    <property type="entry name" value="RESPONSE_REGULATORY"/>
    <property type="match status" value="1"/>
</dbReference>
<evidence type="ECO:0000259" key="3">
    <source>
        <dbReference type="PROSITE" id="PS50110"/>
    </source>
</evidence>
<dbReference type="Proteomes" id="UP000480178">
    <property type="component" value="Chromosome"/>
</dbReference>
<dbReference type="CDD" id="cd00156">
    <property type="entry name" value="REC"/>
    <property type="match status" value="1"/>
</dbReference>
<dbReference type="InterPro" id="IPR050595">
    <property type="entry name" value="Bact_response_regulator"/>
</dbReference>
<dbReference type="AlphaFoldDB" id="A0A6C0GTA5"/>
<dbReference type="EMBL" id="CP048222">
    <property type="protein sequence ID" value="QHT71256.1"/>
    <property type="molecule type" value="Genomic_DNA"/>
</dbReference>
<dbReference type="PANTHER" id="PTHR44591:SF3">
    <property type="entry name" value="RESPONSE REGULATORY DOMAIN-CONTAINING PROTEIN"/>
    <property type="match status" value="1"/>
</dbReference>
<reference evidence="4 5" key="1">
    <citation type="submission" date="2020-01" db="EMBL/GenBank/DDBJ databases">
        <authorList>
            <person name="Kim M.K."/>
        </authorList>
    </citation>
    <scope>NUCLEOTIDE SEQUENCE [LARGE SCALE GENOMIC DNA]</scope>
    <source>
        <strain evidence="4 5">172606-1</strain>
    </source>
</reference>